<dbReference type="HOGENOM" id="CLU_2837442_0_0_6"/>
<dbReference type="Proteomes" id="UP000004471">
    <property type="component" value="Unassembled WGS sequence"/>
</dbReference>
<dbReference type="PATRIC" id="fig|629262.5.peg.5128"/>
<reference evidence="1 2" key="1">
    <citation type="journal article" date="2011" name="PLoS Pathog.">
        <title>Dynamic evolution of pathogenicity revealed by sequencing and comparative genomics of 19 Pseudomonas syringae isolates.</title>
        <authorList>
            <person name="Baltrus D.A."/>
            <person name="Nishimura M.T."/>
            <person name="Romanchuk A."/>
            <person name="Chang J.H."/>
            <person name="Mukhtar M.S."/>
            <person name="Cherkis K."/>
            <person name="Roach J."/>
            <person name="Grant S.R."/>
            <person name="Jones C.D."/>
            <person name="Dangl J.L."/>
        </authorList>
    </citation>
    <scope>NUCLEOTIDE SEQUENCE [LARGE SCALE GENOMIC DNA]</scope>
    <source>
        <strain evidence="2">M301072PT</strain>
    </source>
</reference>
<dbReference type="AlphaFoldDB" id="F3FSE2"/>
<evidence type="ECO:0000313" key="1">
    <source>
        <dbReference type="EMBL" id="EGH33134.1"/>
    </source>
</evidence>
<dbReference type="EMBL" id="AEAH01001457">
    <property type="protein sequence ID" value="EGH33134.1"/>
    <property type="molecule type" value="Genomic_DNA"/>
</dbReference>
<comment type="caution">
    <text evidence="1">The sequence shown here is derived from an EMBL/GenBank/DDBJ whole genome shotgun (WGS) entry which is preliminary data.</text>
</comment>
<protein>
    <submittedName>
        <fullName evidence="1">Extracellular solute-binding protein</fullName>
    </submittedName>
</protein>
<name>F3FSE2_PSESX</name>
<gene>
    <name evidence="1" type="ORF">PSYJA_30981</name>
</gene>
<proteinExistence type="predicted"/>
<organism evidence="1 2">
    <name type="scientific">Pseudomonas syringae pv. japonica str. M301072</name>
    <dbReference type="NCBI Taxonomy" id="629262"/>
    <lineage>
        <taxon>Bacteria</taxon>
        <taxon>Pseudomonadati</taxon>
        <taxon>Pseudomonadota</taxon>
        <taxon>Gammaproteobacteria</taxon>
        <taxon>Pseudomonadales</taxon>
        <taxon>Pseudomonadaceae</taxon>
        <taxon>Pseudomonas</taxon>
        <taxon>Pseudomonas syringae</taxon>
    </lineage>
</organism>
<accession>F3FSE2</accession>
<sequence>MNGTHHRLHTVLAPSFCMAEFRCKVTVDHLLINHDAGVNWIDLYHSPYINVSRKNIEQLGQNPFGRFTLEETVKK</sequence>
<evidence type="ECO:0000313" key="2">
    <source>
        <dbReference type="Proteomes" id="UP000004471"/>
    </source>
</evidence>